<evidence type="ECO:0000313" key="3">
    <source>
        <dbReference type="EMBL" id="PVU99313.1"/>
    </source>
</evidence>
<name>A0A2T9Z3Z5_9FUNG</name>
<organism evidence="3 4">
    <name type="scientific">Smittium megazygosporum</name>
    <dbReference type="NCBI Taxonomy" id="133381"/>
    <lineage>
        <taxon>Eukaryota</taxon>
        <taxon>Fungi</taxon>
        <taxon>Fungi incertae sedis</taxon>
        <taxon>Zoopagomycota</taxon>
        <taxon>Kickxellomycotina</taxon>
        <taxon>Harpellomycetes</taxon>
        <taxon>Harpellales</taxon>
        <taxon>Legeriomycetaceae</taxon>
        <taxon>Smittium</taxon>
    </lineage>
</organism>
<evidence type="ECO:0000256" key="2">
    <source>
        <dbReference type="SAM" id="SignalP"/>
    </source>
</evidence>
<sequence>MNKTIFFVAIQLLLLLGLVFAQNDDPGRNLRPNDDGFSQSPRPNNDESITNWPGDGFWRRRCFDRDSFCDRRSWRGYYECFRGRYVYRTCPRGTRCQYSRRGRTTCRRFVR</sequence>
<feature type="chain" id="PRO_5015426120" description="Chitin-binding type-2 domain-containing protein" evidence="2">
    <location>
        <begin position="22"/>
        <end position="111"/>
    </location>
</feature>
<dbReference type="Proteomes" id="UP000245609">
    <property type="component" value="Unassembled WGS sequence"/>
</dbReference>
<keyword evidence="4" id="KW-1185">Reference proteome</keyword>
<dbReference type="EMBL" id="MBFS01002281">
    <property type="protein sequence ID" value="PVU99313.1"/>
    <property type="molecule type" value="Genomic_DNA"/>
</dbReference>
<reference evidence="3 4" key="1">
    <citation type="journal article" date="2018" name="MBio">
        <title>Comparative Genomics Reveals the Core Gene Toolbox for the Fungus-Insect Symbiosis.</title>
        <authorList>
            <person name="Wang Y."/>
            <person name="Stata M."/>
            <person name="Wang W."/>
            <person name="Stajich J.E."/>
            <person name="White M.M."/>
            <person name="Moncalvo J.M."/>
        </authorList>
    </citation>
    <scope>NUCLEOTIDE SEQUENCE [LARGE SCALE GENOMIC DNA]</scope>
    <source>
        <strain evidence="3 4">SC-DP-2</strain>
    </source>
</reference>
<gene>
    <name evidence="3" type="ORF">BB560_005525</name>
</gene>
<dbReference type="AlphaFoldDB" id="A0A2T9Z3Z5"/>
<accession>A0A2T9Z3Z5</accession>
<feature type="region of interest" description="Disordered" evidence="1">
    <location>
        <begin position="29"/>
        <end position="50"/>
    </location>
</feature>
<comment type="caution">
    <text evidence="3">The sequence shown here is derived from an EMBL/GenBank/DDBJ whole genome shotgun (WGS) entry which is preliminary data.</text>
</comment>
<evidence type="ECO:0008006" key="5">
    <source>
        <dbReference type="Google" id="ProtNLM"/>
    </source>
</evidence>
<feature type="compositionally biased region" description="Polar residues" evidence="1">
    <location>
        <begin position="36"/>
        <end position="50"/>
    </location>
</feature>
<evidence type="ECO:0000313" key="4">
    <source>
        <dbReference type="Proteomes" id="UP000245609"/>
    </source>
</evidence>
<keyword evidence="2" id="KW-0732">Signal</keyword>
<proteinExistence type="predicted"/>
<protein>
    <recommendedName>
        <fullName evidence="5">Chitin-binding type-2 domain-containing protein</fullName>
    </recommendedName>
</protein>
<feature type="signal peptide" evidence="2">
    <location>
        <begin position="1"/>
        <end position="21"/>
    </location>
</feature>
<evidence type="ECO:0000256" key="1">
    <source>
        <dbReference type="SAM" id="MobiDB-lite"/>
    </source>
</evidence>